<keyword evidence="6" id="KW-0414">Isoprene biosynthesis</keyword>
<dbReference type="PANTHER" id="PTHR43281">
    <property type="entry name" value="FARNESYL DIPHOSPHATE SYNTHASE"/>
    <property type="match status" value="1"/>
</dbReference>
<dbReference type="GO" id="GO:0004659">
    <property type="term" value="F:prenyltransferase activity"/>
    <property type="evidence" value="ECO:0007669"/>
    <property type="project" value="InterPro"/>
</dbReference>
<comment type="cofactor">
    <cofactor evidence="1">
        <name>Mg(2+)</name>
        <dbReference type="ChEBI" id="CHEBI:18420"/>
    </cofactor>
</comment>
<evidence type="ECO:0008006" key="10">
    <source>
        <dbReference type="Google" id="ProtNLM"/>
    </source>
</evidence>
<dbReference type="KEGG" id="sns:VC03_03190"/>
<keyword evidence="3 7" id="KW-0808">Transferase</keyword>
<dbReference type="InterPro" id="IPR033749">
    <property type="entry name" value="Polyprenyl_synt_CS"/>
</dbReference>
<dbReference type="InterPro" id="IPR000092">
    <property type="entry name" value="Polyprenyl_synt"/>
</dbReference>
<dbReference type="Pfam" id="PF00348">
    <property type="entry name" value="polyprenyl_synt"/>
    <property type="match status" value="1"/>
</dbReference>
<protein>
    <recommendedName>
        <fullName evidence="10">Geranyl transferase</fullName>
    </recommendedName>
</protein>
<keyword evidence="5" id="KW-0460">Magnesium</keyword>
<gene>
    <name evidence="8" type="ORF">VC03_03190</name>
</gene>
<evidence type="ECO:0000256" key="1">
    <source>
        <dbReference type="ARBA" id="ARBA00001946"/>
    </source>
</evidence>
<keyword evidence="9" id="KW-1185">Reference proteome</keyword>
<dbReference type="PATRIC" id="fig|1069640.6.peg.625"/>
<dbReference type="SFLD" id="SFLDS00005">
    <property type="entry name" value="Isoprenoid_Synthase_Type_I"/>
    <property type="match status" value="1"/>
</dbReference>
<dbReference type="Proteomes" id="UP000033103">
    <property type="component" value="Chromosome"/>
</dbReference>
<dbReference type="HOGENOM" id="CLU_014015_0_1_0"/>
<accession>A0A0E3Z9Z5</accession>
<dbReference type="GO" id="GO:0008299">
    <property type="term" value="P:isoprenoid biosynthetic process"/>
    <property type="evidence" value="ECO:0007669"/>
    <property type="project" value="UniProtKB-KW"/>
</dbReference>
<dbReference type="EMBL" id="CP011280">
    <property type="protein sequence ID" value="AKC95532.1"/>
    <property type="molecule type" value="Genomic_DNA"/>
</dbReference>
<evidence type="ECO:0000256" key="4">
    <source>
        <dbReference type="ARBA" id="ARBA00022723"/>
    </source>
</evidence>
<dbReference type="Gene3D" id="1.10.600.10">
    <property type="entry name" value="Farnesyl Diphosphate Synthase"/>
    <property type="match status" value="1"/>
</dbReference>
<comment type="similarity">
    <text evidence="2 7">Belongs to the FPP/GGPP synthase family.</text>
</comment>
<evidence type="ECO:0000256" key="3">
    <source>
        <dbReference type="ARBA" id="ARBA00022679"/>
    </source>
</evidence>
<dbReference type="GO" id="GO:0046872">
    <property type="term" value="F:metal ion binding"/>
    <property type="evidence" value="ECO:0007669"/>
    <property type="project" value="UniProtKB-KW"/>
</dbReference>
<keyword evidence="4" id="KW-0479">Metal-binding</keyword>
<dbReference type="STRING" id="187101.VC03_03190"/>
<evidence type="ECO:0000256" key="2">
    <source>
        <dbReference type="ARBA" id="ARBA00006706"/>
    </source>
</evidence>
<reference evidence="8 9" key="1">
    <citation type="journal article" date="2012" name="BMC Genomics">
        <title>Genomic sequence analysis and characterization of Sneathia amnii sp. nov.</title>
        <authorList>
            <consortium name="Vaginal Microbiome Consortium (additional members)"/>
            <person name="Harwich M.D.Jr."/>
            <person name="Serrano M.G."/>
            <person name="Fettweis J.M."/>
            <person name="Alves J.M."/>
            <person name="Reimers M.A."/>
            <person name="Buck G.A."/>
            <person name="Jefferson K.K."/>
        </authorList>
    </citation>
    <scope>NUCLEOTIDE SEQUENCE [LARGE SCALE GENOMIC DNA]</scope>
    <source>
        <strain evidence="8 9">SN35</strain>
    </source>
</reference>
<evidence type="ECO:0000313" key="9">
    <source>
        <dbReference type="Proteomes" id="UP000033103"/>
    </source>
</evidence>
<dbReference type="PROSITE" id="PS00444">
    <property type="entry name" value="POLYPRENYL_SYNTHASE_2"/>
    <property type="match status" value="1"/>
</dbReference>
<sequence>MMLEYFEKELEKSLLYYQKDDDLFKAFKYSLESGGKRIRPILVLLVAKSLGKDYKDIVDLAIAIEYIHNYSLVHDDLPGMDNDSYRRGKLTTHKKFGHFVGILTGDALLTEAFSVIARSKKLENKDGIIICLTECIGMKGMIYGQYLDMLYENKKIDINTLKLIHKNKTGALIRACFNCVLINYGIQDEKYLHIADLLGLIYQLQDDVFDSDNKEDKSNFVNILGYEKTIEILNKYIDELKSILPKGTELEEFILKILGRQK</sequence>
<dbReference type="PANTHER" id="PTHR43281:SF1">
    <property type="entry name" value="FARNESYL DIPHOSPHATE SYNTHASE"/>
    <property type="match status" value="1"/>
</dbReference>
<proteinExistence type="inferred from homology"/>
<dbReference type="AlphaFoldDB" id="A0A0E3Z9Z5"/>
<evidence type="ECO:0000313" key="8">
    <source>
        <dbReference type="EMBL" id="AKC95532.1"/>
    </source>
</evidence>
<dbReference type="SUPFAM" id="SSF48576">
    <property type="entry name" value="Terpenoid synthases"/>
    <property type="match status" value="1"/>
</dbReference>
<dbReference type="PROSITE" id="PS00723">
    <property type="entry name" value="POLYPRENYL_SYNTHASE_1"/>
    <property type="match status" value="1"/>
</dbReference>
<evidence type="ECO:0000256" key="6">
    <source>
        <dbReference type="ARBA" id="ARBA00023229"/>
    </source>
</evidence>
<evidence type="ECO:0000256" key="7">
    <source>
        <dbReference type="RuleBase" id="RU004466"/>
    </source>
</evidence>
<organism evidence="8 9">
    <name type="scientific">Sneathia vaginalis</name>
    <dbReference type="NCBI Taxonomy" id="187101"/>
    <lineage>
        <taxon>Bacteria</taxon>
        <taxon>Fusobacteriati</taxon>
        <taxon>Fusobacteriota</taxon>
        <taxon>Fusobacteriia</taxon>
        <taxon>Fusobacteriales</taxon>
        <taxon>Leptotrichiaceae</taxon>
        <taxon>Sneathia</taxon>
    </lineage>
</organism>
<dbReference type="InterPro" id="IPR008949">
    <property type="entry name" value="Isoprenoid_synthase_dom_sf"/>
</dbReference>
<dbReference type="CDD" id="cd00685">
    <property type="entry name" value="Trans_IPPS_HT"/>
    <property type="match status" value="1"/>
</dbReference>
<name>A0A0E3Z9Z5_9FUSO</name>
<evidence type="ECO:0000256" key="5">
    <source>
        <dbReference type="ARBA" id="ARBA00022842"/>
    </source>
</evidence>